<protein>
    <submittedName>
        <fullName evidence="3">Uncharacterized protein</fullName>
    </submittedName>
</protein>
<evidence type="ECO:0000313" key="2">
    <source>
        <dbReference type="Proteomes" id="UP000887565"/>
    </source>
</evidence>
<feature type="region of interest" description="Disordered" evidence="1">
    <location>
        <begin position="69"/>
        <end position="89"/>
    </location>
</feature>
<accession>A0A915KUK3</accession>
<evidence type="ECO:0000256" key="1">
    <source>
        <dbReference type="SAM" id="MobiDB-lite"/>
    </source>
</evidence>
<proteinExistence type="predicted"/>
<sequence>MAKALTAEQALDVLELGNMSDEMNNTKDTIDSGDTPLCSLIPIKRKVGQPPCSFSEPERKRCVVAAGESDDSQIEEQETNRSRWRQKSCRKDKERKRACSSGEAFINRKGKERSAKICQSLVNHVHSGKTMFKCAEFTEEQRKEVFTEYWKLGDNFKAKKNFLLSHTKQISVQRRQIKESMKKLKSYQYWLPKNGQLESVCREFFCKTLAISYKPIVAAHTKKNHLTNVYQEDDLRGKSSPANKLSNDVLEAVKAHIESFARVESHYCRKKTKRQYLDAKLSIARMYELFKEKNPDIIVSLQKYQEIFGTQYNLSFYKPRKDQCVQCSVYLNLKDNDPQKENLTQKHIEHMERKEHCRNAMKLDLNAAKDDHSMVVATMDLQSVLQIPQSAESAFYYKRKLCVYNLTFYVENERDGLCFLWSEVDGRRGSSEVGTAIKCFIEQQMHGKNFPNVVFDENNAKVNWLKIKQLKYFPSGAIEFKYDHEQENHTMKTEMRKRRGRQSGSSSWPKLYAAKLPISQAKKKDLENLCDMRLIPEEYQLFIKNLPVTNEEPVQSDEEGDTDEELL</sequence>
<dbReference type="PANTHER" id="PTHR10773">
    <property type="entry name" value="DNA-DIRECTED RNA POLYMERASES I, II, AND III SUBUNIT RPABC2"/>
    <property type="match status" value="1"/>
</dbReference>
<evidence type="ECO:0000313" key="3">
    <source>
        <dbReference type="WBParaSite" id="nRc.2.0.1.t41817-RA"/>
    </source>
</evidence>
<organism evidence="2 3">
    <name type="scientific">Romanomermis culicivorax</name>
    <name type="common">Nematode worm</name>
    <dbReference type="NCBI Taxonomy" id="13658"/>
    <lineage>
        <taxon>Eukaryota</taxon>
        <taxon>Metazoa</taxon>
        <taxon>Ecdysozoa</taxon>
        <taxon>Nematoda</taxon>
        <taxon>Enoplea</taxon>
        <taxon>Dorylaimia</taxon>
        <taxon>Mermithida</taxon>
        <taxon>Mermithoidea</taxon>
        <taxon>Mermithidae</taxon>
        <taxon>Romanomermis</taxon>
    </lineage>
</organism>
<dbReference type="AlphaFoldDB" id="A0A915KUK3"/>
<name>A0A915KUK3_ROMCU</name>
<dbReference type="WBParaSite" id="nRc.2.0.1.t41817-RA">
    <property type="protein sequence ID" value="nRc.2.0.1.t41817-RA"/>
    <property type="gene ID" value="nRc.2.0.1.g41817"/>
</dbReference>
<keyword evidence="2" id="KW-1185">Reference proteome</keyword>
<dbReference type="OMA" id="CHEMSSG"/>
<dbReference type="PANTHER" id="PTHR10773:SF19">
    <property type="match status" value="1"/>
</dbReference>
<reference evidence="3" key="1">
    <citation type="submission" date="2022-11" db="UniProtKB">
        <authorList>
            <consortium name="WormBaseParasite"/>
        </authorList>
    </citation>
    <scope>IDENTIFICATION</scope>
</reference>
<dbReference type="Proteomes" id="UP000887565">
    <property type="component" value="Unplaced"/>
</dbReference>